<dbReference type="SUPFAM" id="SSF47413">
    <property type="entry name" value="lambda repressor-like DNA-binding domains"/>
    <property type="match status" value="1"/>
</dbReference>
<dbReference type="CDD" id="cd00093">
    <property type="entry name" value="HTH_XRE"/>
    <property type="match status" value="1"/>
</dbReference>
<dbReference type="InterPro" id="IPR011051">
    <property type="entry name" value="RmlC_Cupin_sf"/>
</dbReference>
<dbReference type="EMBL" id="BAAARI010000003">
    <property type="protein sequence ID" value="GAA2569528.1"/>
    <property type="molecule type" value="Genomic_DNA"/>
</dbReference>
<accession>A0ABN3P669</accession>
<dbReference type="InterPro" id="IPR050807">
    <property type="entry name" value="TransReg_Diox_bact_type"/>
</dbReference>
<dbReference type="InterPro" id="IPR010982">
    <property type="entry name" value="Lambda_DNA-bd_dom_sf"/>
</dbReference>
<proteinExistence type="predicted"/>
<evidence type="ECO:0000256" key="2">
    <source>
        <dbReference type="SAM" id="MobiDB-lite"/>
    </source>
</evidence>
<dbReference type="SMART" id="SM00530">
    <property type="entry name" value="HTH_XRE"/>
    <property type="match status" value="1"/>
</dbReference>
<dbReference type="SUPFAM" id="SSF51182">
    <property type="entry name" value="RmlC-like cupins"/>
    <property type="match status" value="1"/>
</dbReference>
<dbReference type="PANTHER" id="PTHR46797">
    <property type="entry name" value="HTH-TYPE TRANSCRIPTIONAL REGULATOR"/>
    <property type="match status" value="1"/>
</dbReference>
<keyword evidence="1" id="KW-0238">DNA-binding</keyword>
<reference evidence="4 5" key="1">
    <citation type="journal article" date="2019" name="Int. J. Syst. Evol. Microbiol.">
        <title>The Global Catalogue of Microorganisms (GCM) 10K type strain sequencing project: providing services to taxonomists for standard genome sequencing and annotation.</title>
        <authorList>
            <consortium name="The Broad Institute Genomics Platform"/>
            <consortium name="The Broad Institute Genome Sequencing Center for Infectious Disease"/>
            <person name="Wu L."/>
            <person name="Ma J."/>
        </authorList>
    </citation>
    <scope>NUCLEOTIDE SEQUENCE [LARGE SCALE GENOMIC DNA]</scope>
    <source>
        <strain evidence="4 5">JCM 16365</strain>
    </source>
</reference>
<evidence type="ECO:0000259" key="3">
    <source>
        <dbReference type="PROSITE" id="PS50943"/>
    </source>
</evidence>
<dbReference type="PANTHER" id="PTHR46797:SF1">
    <property type="entry name" value="METHYLPHOSPHONATE SYNTHASE"/>
    <property type="match status" value="1"/>
</dbReference>
<sequence length="215" mass="23021">MARRARCDPGSVTTDALTEPDAASPAGAEAYIGVSLGRRIRAARTAKKLSMRALAGAAEISQPFLSQIEGGRTMPSILTLFKLAKVLDISPSELLPAHEEPEPIHVVRRGEGELVPVSESDDGAVSRIISSAATRGATVQEYRIARAPYVGEWFESDGENTIYLVAGSLTVELEDRGEWTLTAGDALSHPGALRNRWRIDGADPAVLLLVHVAER</sequence>
<organism evidence="4 5">
    <name type="scientific">Microbacterium binotii</name>
    <dbReference type="NCBI Taxonomy" id="462710"/>
    <lineage>
        <taxon>Bacteria</taxon>
        <taxon>Bacillati</taxon>
        <taxon>Actinomycetota</taxon>
        <taxon>Actinomycetes</taxon>
        <taxon>Micrococcales</taxon>
        <taxon>Microbacteriaceae</taxon>
        <taxon>Microbacterium</taxon>
    </lineage>
</organism>
<evidence type="ECO:0000313" key="4">
    <source>
        <dbReference type="EMBL" id="GAA2569528.1"/>
    </source>
</evidence>
<dbReference type="Gene3D" id="2.60.120.10">
    <property type="entry name" value="Jelly Rolls"/>
    <property type="match status" value="1"/>
</dbReference>
<evidence type="ECO:0000256" key="1">
    <source>
        <dbReference type="ARBA" id="ARBA00023125"/>
    </source>
</evidence>
<comment type="caution">
    <text evidence="4">The sequence shown here is derived from an EMBL/GenBank/DDBJ whole genome shotgun (WGS) entry which is preliminary data.</text>
</comment>
<feature type="region of interest" description="Disordered" evidence="2">
    <location>
        <begin position="1"/>
        <end position="22"/>
    </location>
</feature>
<name>A0ABN3P669_9MICO</name>
<protein>
    <submittedName>
        <fullName evidence="4">XRE family transcriptional regulator</fullName>
    </submittedName>
</protein>
<dbReference type="InterPro" id="IPR001387">
    <property type="entry name" value="Cro/C1-type_HTH"/>
</dbReference>
<keyword evidence="5" id="KW-1185">Reference proteome</keyword>
<dbReference type="InterPro" id="IPR014710">
    <property type="entry name" value="RmlC-like_jellyroll"/>
</dbReference>
<gene>
    <name evidence="4" type="ORF">GCM10009862_05320</name>
</gene>
<dbReference type="Proteomes" id="UP001500274">
    <property type="component" value="Unassembled WGS sequence"/>
</dbReference>
<evidence type="ECO:0000313" key="5">
    <source>
        <dbReference type="Proteomes" id="UP001500274"/>
    </source>
</evidence>
<dbReference type="Pfam" id="PF01381">
    <property type="entry name" value="HTH_3"/>
    <property type="match status" value="1"/>
</dbReference>
<feature type="domain" description="HTH cro/C1-type" evidence="3">
    <location>
        <begin position="40"/>
        <end position="94"/>
    </location>
</feature>
<dbReference type="PROSITE" id="PS50943">
    <property type="entry name" value="HTH_CROC1"/>
    <property type="match status" value="1"/>
</dbReference>
<dbReference type="Gene3D" id="1.10.260.40">
    <property type="entry name" value="lambda repressor-like DNA-binding domains"/>
    <property type="match status" value="1"/>
</dbReference>